<evidence type="ECO:0000259" key="4">
    <source>
        <dbReference type="PROSITE" id="PS50109"/>
    </source>
</evidence>
<comment type="caution">
    <text evidence="3">Lacks conserved residue(s) required for the propagation of feature annotation.</text>
</comment>
<dbReference type="Gene3D" id="3.40.50.2300">
    <property type="match status" value="1"/>
</dbReference>
<protein>
    <submittedName>
        <fullName evidence="6">Protein-histidine kinase</fullName>
    </submittedName>
</protein>
<evidence type="ECO:0000313" key="6">
    <source>
        <dbReference type="EMBL" id="KAF0544557.1"/>
    </source>
</evidence>
<keyword evidence="6" id="KW-0418">Kinase</keyword>
<dbReference type="Proteomes" id="UP000439903">
    <property type="component" value="Unassembled WGS sequence"/>
</dbReference>
<evidence type="ECO:0000256" key="3">
    <source>
        <dbReference type="PROSITE-ProRule" id="PRU00169"/>
    </source>
</evidence>
<dbReference type="PANTHER" id="PTHR45339:SF1">
    <property type="entry name" value="HYBRID SIGNAL TRANSDUCTION HISTIDINE KINASE J"/>
    <property type="match status" value="1"/>
</dbReference>
<keyword evidence="7" id="KW-1185">Reference proteome</keyword>
<dbReference type="SMART" id="SM00387">
    <property type="entry name" value="HATPase_c"/>
    <property type="match status" value="1"/>
</dbReference>
<dbReference type="InterPro" id="IPR011006">
    <property type="entry name" value="CheY-like_superfamily"/>
</dbReference>
<dbReference type="InterPro" id="IPR001789">
    <property type="entry name" value="Sig_transdc_resp-reg_receiver"/>
</dbReference>
<sequence>MQSGEVFDKNEENSTYGQMVKKEILLVELCDTGIGIDPEFIQHAWKSFSQGDTSIIRNQDGTGIGLSICKSLVELNGGEIKVKSQLGKGSKFWFTWNVELLSKKFTLETQLNEHILSHALRQKRILIIHPIESVRNAMLKYLIKFEKVDAFDTVDKGISAAKSYKEFHDRPAYDIVFIGLYEDNEEEVIKTALELRGLKMNSNDLVITFIVFQSNGENESAEKLIEKIGGTTSILYTPITWKKLIKQFVHMDKNKTNKDPYIYTNILKRIADYEPYKARDTNQNICEDITANEFKSRTRNVTKSKCILCVDNDSISLESTLQQITKLGYSTVSTTNGQEAVKLVDSELKLDNTSSSLSNSYAESRKISLILIEYNLPIMSGFDVSRAIRAMRPPISNIPIIVLTTLPVEEMRSKYIELGINDYLAKPLKIEELEKILTKWIGDN</sequence>
<keyword evidence="1" id="KW-0597">Phosphoprotein</keyword>
<keyword evidence="2" id="KW-0902">Two-component regulatory system</keyword>
<keyword evidence="6" id="KW-0808">Transferase</keyword>
<evidence type="ECO:0000313" key="7">
    <source>
        <dbReference type="Proteomes" id="UP000439903"/>
    </source>
</evidence>
<dbReference type="PRINTS" id="PR00344">
    <property type="entry name" value="BCTRLSENSOR"/>
</dbReference>
<dbReference type="Gene3D" id="3.30.565.10">
    <property type="entry name" value="Histidine kinase-like ATPase, C-terminal domain"/>
    <property type="match status" value="1"/>
</dbReference>
<dbReference type="InterPro" id="IPR005467">
    <property type="entry name" value="His_kinase_dom"/>
</dbReference>
<dbReference type="SMART" id="SM00448">
    <property type="entry name" value="REC"/>
    <property type="match status" value="1"/>
</dbReference>
<dbReference type="GO" id="GO:0000160">
    <property type="term" value="P:phosphorelay signal transduction system"/>
    <property type="evidence" value="ECO:0007669"/>
    <property type="project" value="UniProtKB-KW"/>
</dbReference>
<dbReference type="GO" id="GO:0016301">
    <property type="term" value="F:kinase activity"/>
    <property type="evidence" value="ECO:0007669"/>
    <property type="project" value="UniProtKB-KW"/>
</dbReference>
<dbReference type="CDD" id="cd17546">
    <property type="entry name" value="REC_hyHK_CKI1_RcsC-like"/>
    <property type="match status" value="1"/>
</dbReference>
<gene>
    <name evidence="6" type="ORF">F8M41_002702</name>
</gene>
<comment type="caution">
    <text evidence="6">The sequence shown here is derived from an EMBL/GenBank/DDBJ whole genome shotgun (WGS) entry which is preliminary data.</text>
</comment>
<dbReference type="SUPFAM" id="SSF55874">
    <property type="entry name" value="ATPase domain of HSP90 chaperone/DNA topoisomerase II/histidine kinase"/>
    <property type="match status" value="1"/>
</dbReference>
<dbReference type="InterPro" id="IPR004358">
    <property type="entry name" value="Sig_transdc_His_kin-like_C"/>
</dbReference>
<dbReference type="Pfam" id="PF00072">
    <property type="entry name" value="Response_reg"/>
    <property type="match status" value="1"/>
</dbReference>
<dbReference type="PROSITE" id="PS50110">
    <property type="entry name" value="RESPONSE_REGULATORY"/>
    <property type="match status" value="1"/>
</dbReference>
<accession>A0A8H4ESG4</accession>
<dbReference type="SUPFAM" id="SSF52172">
    <property type="entry name" value="CheY-like"/>
    <property type="match status" value="1"/>
</dbReference>
<dbReference type="OrthoDB" id="10266508at2759"/>
<organism evidence="6 7">
    <name type="scientific">Gigaspora margarita</name>
    <dbReference type="NCBI Taxonomy" id="4874"/>
    <lineage>
        <taxon>Eukaryota</taxon>
        <taxon>Fungi</taxon>
        <taxon>Fungi incertae sedis</taxon>
        <taxon>Mucoromycota</taxon>
        <taxon>Glomeromycotina</taxon>
        <taxon>Glomeromycetes</taxon>
        <taxon>Diversisporales</taxon>
        <taxon>Gigasporaceae</taxon>
        <taxon>Gigaspora</taxon>
    </lineage>
</organism>
<feature type="domain" description="Histidine kinase" evidence="4">
    <location>
        <begin position="25"/>
        <end position="100"/>
    </location>
</feature>
<dbReference type="InterPro" id="IPR036890">
    <property type="entry name" value="HATPase_C_sf"/>
</dbReference>
<feature type="domain" description="Response regulatory" evidence="5">
    <location>
        <begin position="306"/>
        <end position="441"/>
    </location>
</feature>
<name>A0A8H4ESG4_GIGMA</name>
<evidence type="ECO:0000256" key="1">
    <source>
        <dbReference type="ARBA" id="ARBA00022553"/>
    </source>
</evidence>
<evidence type="ECO:0000259" key="5">
    <source>
        <dbReference type="PROSITE" id="PS50110"/>
    </source>
</evidence>
<evidence type="ECO:0000256" key="2">
    <source>
        <dbReference type="ARBA" id="ARBA00023012"/>
    </source>
</evidence>
<dbReference type="Pfam" id="PF02518">
    <property type="entry name" value="HATPase_c"/>
    <property type="match status" value="1"/>
</dbReference>
<dbReference type="InterPro" id="IPR003594">
    <property type="entry name" value="HATPase_dom"/>
</dbReference>
<reference evidence="6 7" key="1">
    <citation type="journal article" date="2019" name="Environ. Microbiol.">
        <title>At the nexus of three kingdoms: the genome of the mycorrhizal fungus Gigaspora margarita provides insights into plant, endobacterial and fungal interactions.</title>
        <authorList>
            <person name="Venice F."/>
            <person name="Ghignone S."/>
            <person name="Salvioli di Fossalunga A."/>
            <person name="Amselem J."/>
            <person name="Novero M."/>
            <person name="Xianan X."/>
            <person name="Sedzielewska Toro K."/>
            <person name="Morin E."/>
            <person name="Lipzen A."/>
            <person name="Grigoriev I.V."/>
            <person name="Henrissat B."/>
            <person name="Martin F.M."/>
            <person name="Bonfante P."/>
        </authorList>
    </citation>
    <scope>NUCLEOTIDE SEQUENCE [LARGE SCALE GENOMIC DNA]</scope>
    <source>
        <strain evidence="6 7">BEG34</strain>
    </source>
</reference>
<proteinExistence type="predicted"/>
<dbReference type="PROSITE" id="PS50109">
    <property type="entry name" value="HIS_KIN"/>
    <property type="match status" value="1"/>
</dbReference>
<dbReference type="EMBL" id="WTPW01000124">
    <property type="protein sequence ID" value="KAF0544557.1"/>
    <property type="molecule type" value="Genomic_DNA"/>
</dbReference>
<dbReference type="AlphaFoldDB" id="A0A8H4ESG4"/>
<dbReference type="PANTHER" id="PTHR45339">
    <property type="entry name" value="HYBRID SIGNAL TRANSDUCTION HISTIDINE KINASE J"/>
    <property type="match status" value="1"/>
</dbReference>